<keyword evidence="2" id="KW-1185">Reference proteome</keyword>
<comment type="caution">
    <text evidence="1">The sequence shown here is derived from an EMBL/GenBank/DDBJ whole genome shotgun (WGS) entry which is preliminary data.</text>
</comment>
<dbReference type="AlphaFoldDB" id="A0A4U5PH77"/>
<protein>
    <submittedName>
        <fullName evidence="1">Uncharacterized protein</fullName>
    </submittedName>
</protein>
<sequence length="92" mass="10380">MEDRSHPQSTNVLQSFSDRLSFDFGRTVKLFGAASSSFLYSDLIAAFALLRPLLVRVWPHNDAVLRCVISSPTLCLDSRICIFEFLQTCSHI</sequence>
<gene>
    <name evidence="1" type="ORF">L596_009900</name>
</gene>
<reference evidence="1 2" key="2">
    <citation type="journal article" date="2019" name="G3 (Bethesda)">
        <title>Hybrid Assembly of the Genome of the Entomopathogenic Nematode Steinernema carpocapsae Identifies the X-Chromosome.</title>
        <authorList>
            <person name="Serra L."/>
            <person name="Macchietto M."/>
            <person name="Macias-Munoz A."/>
            <person name="McGill C.J."/>
            <person name="Rodriguez I.M."/>
            <person name="Rodriguez B."/>
            <person name="Murad R."/>
            <person name="Mortazavi A."/>
        </authorList>
    </citation>
    <scope>NUCLEOTIDE SEQUENCE [LARGE SCALE GENOMIC DNA]</scope>
    <source>
        <strain evidence="1 2">ALL</strain>
    </source>
</reference>
<accession>A0A4U5PH77</accession>
<dbReference type="Proteomes" id="UP000298663">
    <property type="component" value="Unassembled WGS sequence"/>
</dbReference>
<reference evidence="1 2" key="1">
    <citation type="journal article" date="2015" name="Genome Biol.">
        <title>Comparative genomics of Steinernema reveals deeply conserved gene regulatory networks.</title>
        <authorList>
            <person name="Dillman A.R."/>
            <person name="Macchietto M."/>
            <person name="Porter C.F."/>
            <person name="Rogers A."/>
            <person name="Williams B."/>
            <person name="Antoshechkin I."/>
            <person name="Lee M.M."/>
            <person name="Goodwin Z."/>
            <person name="Lu X."/>
            <person name="Lewis E.E."/>
            <person name="Goodrich-Blair H."/>
            <person name="Stock S.P."/>
            <person name="Adams B.J."/>
            <person name="Sternberg P.W."/>
            <person name="Mortazavi A."/>
        </authorList>
    </citation>
    <scope>NUCLEOTIDE SEQUENCE [LARGE SCALE GENOMIC DNA]</scope>
    <source>
        <strain evidence="1 2">ALL</strain>
    </source>
</reference>
<dbReference type="EMBL" id="AZBU02000002">
    <property type="protein sequence ID" value="TKR95776.1"/>
    <property type="molecule type" value="Genomic_DNA"/>
</dbReference>
<organism evidence="1 2">
    <name type="scientific">Steinernema carpocapsae</name>
    <name type="common">Entomopathogenic nematode</name>
    <dbReference type="NCBI Taxonomy" id="34508"/>
    <lineage>
        <taxon>Eukaryota</taxon>
        <taxon>Metazoa</taxon>
        <taxon>Ecdysozoa</taxon>
        <taxon>Nematoda</taxon>
        <taxon>Chromadorea</taxon>
        <taxon>Rhabditida</taxon>
        <taxon>Tylenchina</taxon>
        <taxon>Panagrolaimomorpha</taxon>
        <taxon>Strongyloidoidea</taxon>
        <taxon>Steinernematidae</taxon>
        <taxon>Steinernema</taxon>
    </lineage>
</organism>
<proteinExistence type="predicted"/>
<name>A0A4U5PH77_STECR</name>
<evidence type="ECO:0000313" key="2">
    <source>
        <dbReference type="Proteomes" id="UP000298663"/>
    </source>
</evidence>
<evidence type="ECO:0000313" key="1">
    <source>
        <dbReference type="EMBL" id="TKR95776.1"/>
    </source>
</evidence>